<protein>
    <recommendedName>
        <fullName evidence="6">Cytochrome c domain-containing protein</fullName>
    </recommendedName>
</protein>
<dbReference type="SUPFAM" id="SSF46626">
    <property type="entry name" value="Cytochrome c"/>
    <property type="match status" value="1"/>
</dbReference>
<feature type="domain" description="Cytochrome c" evidence="6">
    <location>
        <begin position="33"/>
        <end position="120"/>
    </location>
</feature>
<organism evidence="7 8">
    <name type="scientific">Paraconexibacter algicola</name>
    <dbReference type="NCBI Taxonomy" id="2133960"/>
    <lineage>
        <taxon>Bacteria</taxon>
        <taxon>Bacillati</taxon>
        <taxon>Actinomycetota</taxon>
        <taxon>Thermoleophilia</taxon>
        <taxon>Solirubrobacterales</taxon>
        <taxon>Paraconexibacteraceae</taxon>
        <taxon>Paraconexibacter</taxon>
    </lineage>
</organism>
<keyword evidence="2 4" id="KW-0479">Metal-binding</keyword>
<evidence type="ECO:0000256" key="1">
    <source>
        <dbReference type="ARBA" id="ARBA00022617"/>
    </source>
</evidence>
<evidence type="ECO:0000259" key="6">
    <source>
        <dbReference type="PROSITE" id="PS51007"/>
    </source>
</evidence>
<feature type="signal peptide" evidence="5">
    <location>
        <begin position="1"/>
        <end position="20"/>
    </location>
</feature>
<dbReference type="Proteomes" id="UP000240739">
    <property type="component" value="Unassembled WGS sequence"/>
</dbReference>
<dbReference type="InterPro" id="IPR036909">
    <property type="entry name" value="Cyt_c-like_dom_sf"/>
</dbReference>
<dbReference type="Pfam" id="PF13442">
    <property type="entry name" value="Cytochrome_CBB3"/>
    <property type="match status" value="1"/>
</dbReference>
<name>A0A2T4UHB9_9ACTN</name>
<evidence type="ECO:0000256" key="4">
    <source>
        <dbReference type="PROSITE-ProRule" id="PRU00433"/>
    </source>
</evidence>
<evidence type="ECO:0000256" key="3">
    <source>
        <dbReference type="ARBA" id="ARBA00023004"/>
    </source>
</evidence>
<evidence type="ECO:0000313" key="7">
    <source>
        <dbReference type="EMBL" id="PTL58617.1"/>
    </source>
</evidence>
<evidence type="ECO:0000256" key="5">
    <source>
        <dbReference type="SAM" id="SignalP"/>
    </source>
</evidence>
<dbReference type="RefSeq" id="WP_107567054.1">
    <property type="nucleotide sequence ID" value="NZ_PYYB01000001.1"/>
</dbReference>
<sequence>MRHRVVTAFALLAIAGSVSACGSEGNSLQNAAGNEGKGARLFVERCSGCHTLDKVGAQGGAIGINNRERVDGPNFNVRKEDVETILYAIRNGGYSGAIMPENLVVGEDAQAVAEFLAKWAGYKRKVSAGPNS</sequence>
<gene>
    <name evidence="7" type="ORF">C7Y72_02570</name>
</gene>
<dbReference type="AlphaFoldDB" id="A0A2T4UHB9"/>
<proteinExistence type="predicted"/>
<keyword evidence="3 4" id="KW-0408">Iron</keyword>
<dbReference type="GO" id="GO:0046872">
    <property type="term" value="F:metal ion binding"/>
    <property type="evidence" value="ECO:0007669"/>
    <property type="project" value="UniProtKB-KW"/>
</dbReference>
<accession>A0A2T4UHB9</accession>
<dbReference type="GO" id="GO:0020037">
    <property type="term" value="F:heme binding"/>
    <property type="evidence" value="ECO:0007669"/>
    <property type="project" value="InterPro"/>
</dbReference>
<dbReference type="EMBL" id="PYYB01000001">
    <property type="protein sequence ID" value="PTL58617.1"/>
    <property type="molecule type" value="Genomic_DNA"/>
</dbReference>
<comment type="caution">
    <text evidence="7">The sequence shown here is derived from an EMBL/GenBank/DDBJ whole genome shotgun (WGS) entry which is preliminary data.</text>
</comment>
<dbReference type="InterPro" id="IPR009056">
    <property type="entry name" value="Cyt_c-like_dom"/>
</dbReference>
<keyword evidence="1 4" id="KW-0349">Heme</keyword>
<keyword evidence="5" id="KW-0732">Signal</keyword>
<evidence type="ECO:0000256" key="2">
    <source>
        <dbReference type="ARBA" id="ARBA00022723"/>
    </source>
</evidence>
<reference evidence="7 8" key="1">
    <citation type="submission" date="2018-03" db="EMBL/GenBank/DDBJ databases">
        <title>Aquarubrobacter algicola gen. nov., sp. nov., a novel actinobacterium isolated from shallow eutrophic lake during the end of cyanobacterial harmful algal blooms.</title>
        <authorList>
            <person name="Chun S.J."/>
        </authorList>
    </citation>
    <scope>NUCLEOTIDE SEQUENCE [LARGE SCALE GENOMIC DNA]</scope>
    <source>
        <strain evidence="7 8">Seoho-28</strain>
    </source>
</reference>
<evidence type="ECO:0000313" key="8">
    <source>
        <dbReference type="Proteomes" id="UP000240739"/>
    </source>
</evidence>
<dbReference type="OrthoDB" id="5243921at2"/>
<dbReference type="Gene3D" id="1.10.760.10">
    <property type="entry name" value="Cytochrome c-like domain"/>
    <property type="match status" value="1"/>
</dbReference>
<dbReference type="GO" id="GO:0009055">
    <property type="term" value="F:electron transfer activity"/>
    <property type="evidence" value="ECO:0007669"/>
    <property type="project" value="InterPro"/>
</dbReference>
<keyword evidence="8" id="KW-1185">Reference proteome</keyword>
<dbReference type="PROSITE" id="PS51257">
    <property type="entry name" value="PROKAR_LIPOPROTEIN"/>
    <property type="match status" value="1"/>
</dbReference>
<dbReference type="PROSITE" id="PS51007">
    <property type="entry name" value="CYTC"/>
    <property type="match status" value="1"/>
</dbReference>
<feature type="chain" id="PRO_5038380808" description="Cytochrome c domain-containing protein" evidence="5">
    <location>
        <begin position="21"/>
        <end position="132"/>
    </location>
</feature>